<feature type="transmembrane region" description="Helical" evidence="7">
    <location>
        <begin position="1164"/>
        <end position="1183"/>
    </location>
</feature>
<dbReference type="GO" id="GO:0140359">
    <property type="term" value="F:ABC-type transporter activity"/>
    <property type="evidence" value="ECO:0007669"/>
    <property type="project" value="InterPro"/>
</dbReference>
<feature type="transmembrane region" description="Helical" evidence="7">
    <location>
        <begin position="326"/>
        <end position="350"/>
    </location>
</feature>
<dbReference type="STRING" id="131310.A0A0N5A4Y3"/>
<organism evidence="9 10">
    <name type="scientific">Parastrongyloides trichosuri</name>
    <name type="common">Possum-specific nematode worm</name>
    <dbReference type="NCBI Taxonomy" id="131310"/>
    <lineage>
        <taxon>Eukaryota</taxon>
        <taxon>Metazoa</taxon>
        <taxon>Ecdysozoa</taxon>
        <taxon>Nematoda</taxon>
        <taxon>Chromadorea</taxon>
        <taxon>Rhabditida</taxon>
        <taxon>Tylenchina</taxon>
        <taxon>Panagrolaimomorpha</taxon>
        <taxon>Strongyloidoidea</taxon>
        <taxon>Strongyloididae</taxon>
        <taxon>Parastrongyloides</taxon>
    </lineage>
</organism>
<evidence type="ECO:0000256" key="5">
    <source>
        <dbReference type="ARBA" id="ARBA00022989"/>
    </source>
</evidence>
<dbReference type="InterPro" id="IPR013525">
    <property type="entry name" value="ABC2_TM"/>
</dbReference>
<dbReference type="InterPro" id="IPR027417">
    <property type="entry name" value="P-loop_NTPase"/>
</dbReference>
<dbReference type="GO" id="GO:0016887">
    <property type="term" value="F:ATP hydrolysis activity"/>
    <property type="evidence" value="ECO:0007669"/>
    <property type="project" value="InterPro"/>
</dbReference>
<name>A0A0N5A4Y3_PARTI</name>
<evidence type="ECO:0000256" key="2">
    <source>
        <dbReference type="ARBA" id="ARBA00022692"/>
    </source>
</evidence>
<dbReference type="WBParaSite" id="PTRK_0001676700.1">
    <property type="protein sequence ID" value="PTRK_0001676700.1"/>
    <property type="gene ID" value="PTRK_0001676700"/>
</dbReference>
<dbReference type="InterPro" id="IPR003439">
    <property type="entry name" value="ABC_transporter-like_ATP-bd"/>
</dbReference>
<evidence type="ECO:0000256" key="6">
    <source>
        <dbReference type="ARBA" id="ARBA00023136"/>
    </source>
</evidence>
<sequence length="1637" mass="186747">MFYSHLFLLLYKNLIVLWRSKGWLIIEFLFPIIIFLLERYAISFNNQTQQNPVLFQSIPLQGNESDTNLNIRMLSKIWQNCFDRTNAYVMYASSKNVDNKNLEIMINEFKKRYPRKISLIKMNNESDILNKFKLEYGGKFKQCNPYIVSLYFDSIDSNKGFKYKFIEPANLLDEWYEKNQWIDGGILAKSPDVFPIPKTPKYWISGILTFQVALNDIFLEKIMNYSNKTSLTLQRMPIPSSNDNMIFLLIKGILSLWQLTLSLTVIHTVREVVSERESKMKAYLHANGVKAIPWFLSHFIISLVKIYINITIMTIPILSIFSGSKVLVFCMIVYLFGFSLICLGLFISSFCKTSTSATSITIFIIGVMYASLSIYMPKLSQRYLCFIYSLNIFAAFDYAFNILATIEQSTKTFSFWSIFYMNSNYFTIGNAIFMLLFDGIVMLMLTFILDALYPKDDSVPMSMKQFISTYLPVNFDFSSDYDRISLSGSDSGSETIRETELIWDDNSVLEVRNLTKTWKSNGQNAVDGISFSIKKGHISVLLGHNGAGKSTTFSILTGITAPTGGDIKIFGKHLFENLDQFRKNIGYCPQSNPIFNNLTVSEQLKFVVLLKKGIFGKISGKLSKENKNYYDVVNYLEKLKLIDKENEFCSNLSGGMKRKLSVCMALCGGCELVFLDEPTAGMDVDARQDVTTLLNEEKKSRAILLTTHYMDEADSVGDRIIIMGRGRILCDGSSAFLKKKFGTGYQLTFTFDKDTEPQKGRIYSSVRKIIESAEMNNKDTSGQFSIILPIDEKVKFSKLFSHLEYNKRSLGFKSFGLSLNTLEQVFLKVGELADGGEDETDSAMRYARLVSEDSYGIVSGVELFVNQLSALIRKQYYYYKRNFISHFLRHFLFIMIFVGIQFVLTFYKDWAVYDKIIPANIALLGPIKVPLQDFISMNSDIFNDSKRYFKTFKQFNVVTMKPYENMTKYLLNDAQIEPQFGIGVQINSDNSSVTMLFNGNAYHSTFYSIHAFFNIISKKENDFIKTDLSVYYISSNDGDNTDVESSKLKIIVLIGFLYISLNNLLASFVDILVDERVSRFKHQQLLTKLQIVTYWFSFYIFNYIIFNLFILFYTVSAIILSIVVGKYGNLSLLCILFYFADFSFICWLSFLFKKPSKANSLINALHQITPLVILVIFQIVQAVKGTSIYSIYEDIFKILIPGYNFIDGLLKIKDNGGNENIFDWETGLGKSYAYFCISMIINLFILFLIQSRMIRKVLYDTWNKIYLCDNDNNDSIDERDDDVLKEIESVNSSEATAFPLMVNSLAKNYGKFRAVNDLSFVVSNNDCFGLLGINGAGKTSTFNMLTGTSLPTSGEAFIKKVSIDNSPCIGYCPQFDALLSDLSPYESMNILSQLNGFIDYDIRTKKALESVDMMSHSNKKFKKLSGGQRRKISLSIAIMANAGMIFLDEPTAGIDPKARRSVWNLLTEVRKRNQSILLTSHSMDECEILCTRIGFMNKGKLSHIGTSQHLKSKFGSNYILEISFENPCEATFSEINTLIINEFNCLSADIKCSGNTLRWNIPKANLEWSNLYKFGEILTQRYPSSSSSLLSSSVKSSEMLENLNNKPAIKDYSITQNSLEQVFLHLSAIHEKSHRQD</sequence>
<evidence type="ECO:0000256" key="4">
    <source>
        <dbReference type="ARBA" id="ARBA00022840"/>
    </source>
</evidence>
<accession>A0A0N5A4Y3</accession>
<comment type="subcellular location">
    <subcellularLocation>
        <location evidence="1">Membrane</location>
        <topology evidence="1">Multi-pass membrane protein</topology>
    </subcellularLocation>
</comment>
<dbReference type="PANTHER" id="PTHR19229">
    <property type="entry name" value="ATP-BINDING CASSETTE TRANSPORTER SUBFAMILY A ABCA"/>
    <property type="match status" value="1"/>
</dbReference>
<evidence type="ECO:0000256" key="1">
    <source>
        <dbReference type="ARBA" id="ARBA00004141"/>
    </source>
</evidence>
<evidence type="ECO:0000256" key="3">
    <source>
        <dbReference type="ARBA" id="ARBA00022741"/>
    </source>
</evidence>
<evidence type="ECO:0000313" key="10">
    <source>
        <dbReference type="WBParaSite" id="PTRK_0001676700.1"/>
    </source>
</evidence>
<feature type="domain" description="ABC transporter" evidence="8">
    <location>
        <begin position="1300"/>
        <end position="1523"/>
    </location>
</feature>
<dbReference type="PROSITE" id="PS00211">
    <property type="entry name" value="ABC_TRANSPORTER_1"/>
    <property type="match status" value="2"/>
</dbReference>
<keyword evidence="6 7" id="KW-0472">Membrane</keyword>
<feature type="transmembrane region" description="Helical" evidence="7">
    <location>
        <begin position="1050"/>
        <end position="1073"/>
    </location>
</feature>
<feature type="transmembrane region" description="Helical" evidence="7">
    <location>
        <begin position="383"/>
        <end position="406"/>
    </location>
</feature>
<dbReference type="InterPro" id="IPR026082">
    <property type="entry name" value="ABCA"/>
</dbReference>
<keyword evidence="9" id="KW-1185">Reference proteome</keyword>
<evidence type="ECO:0000256" key="7">
    <source>
        <dbReference type="SAM" id="Phobius"/>
    </source>
</evidence>
<feature type="transmembrane region" description="Helical" evidence="7">
    <location>
        <begin position="356"/>
        <end position="376"/>
    </location>
</feature>
<keyword evidence="5 7" id="KW-1133">Transmembrane helix</keyword>
<evidence type="ECO:0000259" key="8">
    <source>
        <dbReference type="PROSITE" id="PS50893"/>
    </source>
</evidence>
<keyword evidence="4" id="KW-0067">ATP-binding</keyword>
<evidence type="ECO:0000313" key="9">
    <source>
        <dbReference type="Proteomes" id="UP000038045"/>
    </source>
</evidence>
<dbReference type="Pfam" id="PF12698">
    <property type="entry name" value="ABC2_membrane_3"/>
    <property type="match status" value="2"/>
</dbReference>
<feature type="transmembrane region" description="Helical" evidence="7">
    <location>
        <begin position="291"/>
        <end position="314"/>
    </location>
</feature>
<dbReference type="Proteomes" id="UP000038045">
    <property type="component" value="Unplaced"/>
</dbReference>
<dbReference type="PROSITE" id="PS50893">
    <property type="entry name" value="ABC_TRANSPORTER_2"/>
    <property type="match status" value="2"/>
</dbReference>
<dbReference type="SMART" id="SM00382">
    <property type="entry name" value="AAA"/>
    <property type="match status" value="2"/>
</dbReference>
<keyword evidence="3" id="KW-0547">Nucleotide-binding</keyword>
<dbReference type="GO" id="GO:0016020">
    <property type="term" value="C:membrane"/>
    <property type="evidence" value="ECO:0007669"/>
    <property type="project" value="UniProtKB-SubCell"/>
</dbReference>
<feature type="transmembrane region" description="Helical" evidence="7">
    <location>
        <begin position="245"/>
        <end position="266"/>
    </location>
</feature>
<dbReference type="PANTHER" id="PTHR19229:SF271">
    <property type="entry name" value="ABC TRANSPORTER CED-7"/>
    <property type="match status" value="1"/>
</dbReference>
<dbReference type="InterPro" id="IPR003593">
    <property type="entry name" value="AAA+_ATPase"/>
</dbReference>
<feature type="transmembrane region" description="Helical" evidence="7">
    <location>
        <begin position="1130"/>
        <end position="1152"/>
    </location>
</feature>
<dbReference type="FunFam" id="3.40.50.300:FF:000933">
    <property type="entry name" value="ABC transporter A family member 7"/>
    <property type="match status" value="1"/>
</dbReference>
<dbReference type="GO" id="GO:0005319">
    <property type="term" value="F:lipid transporter activity"/>
    <property type="evidence" value="ECO:0007669"/>
    <property type="project" value="TreeGrafter"/>
</dbReference>
<feature type="domain" description="ABC transporter" evidence="8">
    <location>
        <begin position="509"/>
        <end position="750"/>
    </location>
</feature>
<dbReference type="Gene3D" id="3.40.50.300">
    <property type="entry name" value="P-loop containing nucleotide triphosphate hydrolases"/>
    <property type="match status" value="2"/>
</dbReference>
<feature type="transmembrane region" description="Helical" evidence="7">
    <location>
        <begin position="426"/>
        <end position="453"/>
    </location>
</feature>
<dbReference type="InterPro" id="IPR017871">
    <property type="entry name" value="ABC_transporter-like_CS"/>
</dbReference>
<feature type="transmembrane region" description="Helical" evidence="7">
    <location>
        <begin position="887"/>
        <end position="907"/>
    </location>
</feature>
<feature type="transmembrane region" description="Helical" evidence="7">
    <location>
        <begin position="20"/>
        <end position="37"/>
    </location>
</feature>
<protein>
    <submittedName>
        <fullName evidence="10">ABC transporter domain-containing protein</fullName>
    </submittedName>
</protein>
<dbReference type="Pfam" id="PF00005">
    <property type="entry name" value="ABC_tran"/>
    <property type="match status" value="2"/>
</dbReference>
<proteinExistence type="predicted"/>
<dbReference type="CDD" id="cd03263">
    <property type="entry name" value="ABC_subfamily_A"/>
    <property type="match status" value="2"/>
</dbReference>
<reference evidence="10" key="1">
    <citation type="submission" date="2017-02" db="UniProtKB">
        <authorList>
            <consortium name="WormBaseParasite"/>
        </authorList>
    </citation>
    <scope>IDENTIFICATION</scope>
</reference>
<feature type="transmembrane region" description="Helical" evidence="7">
    <location>
        <begin position="1232"/>
        <end position="1249"/>
    </location>
</feature>
<dbReference type="FunFam" id="3.40.50.300:FF:001598">
    <property type="entry name" value="ABC transporter ced-7"/>
    <property type="match status" value="1"/>
</dbReference>
<feature type="transmembrane region" description="Helical" evidence="7">
    <location>
        <begin position="1094"/>
        <end position="1124"/>
    </location>
</feature>
<keyword evidence="2 7" id="KW-0812">Transmembrane</keyword>
<dbReference type="SUPFAM" id="SSF52540">
    <property type="entry name" value="P-loop containing nucleoside triphosphate hydrolases"/>
    <property type="match status" value="2"/>
</dbReference>
<dbReference type="GO" id="GO:0005524">
    <property type="term" value="F:ATP binding"/>
    <property type="evidence" value="ECO:0007669"/>
    <property type="project" value="UniProtKB-KW"/>
</dbReference>